<name>A0A8T0V9Z6_PANVG</name>
<dbReference type="EMBL" id="CM029041">
    <property type="protein sequence ID" value="KAG2628769.1"/>
    <property type="molecule type" value="Genomic_DNA"/>
</dbReference>
<evidence type="ECO:0000313" key="2">
    <source>
        <dbReference type="Proteomes" id="UP000823388"/>
    </source>
</evidence>
<comment type="caution">
    <text evidence="1">The sequence shown here is derived from an EMBL/GenBank/DDBJ whole genome shotgun (WGS) entry which is preliminary data.</text>
</comment>
<dbReference type="AlphaFoldDB" id="A0A8T0V9Z6"/>
<reference evidence="1" key="1">
    <citation type="submission" date="2020-05" db="EMBL/GenBank/DDBJ databases">
        <title>WGS assembly of Panicum virgatum.</title>
        <authorList>
            <person name="Lovell J.T."/>
            <person name="Jenkins J."/>
            <person name="Shu S."/>
            <person name="Juenger T.E."/>
            <person name="Schmutz J."/>
        </authorList>
    </citation>
    <scope>NUCLEOTIDE SEQUENCE</scope>
    <source>
        <strain evidence="1">AP13</strain>
    </source>
</reference>
<gene>
    <name evidence="1" type="ORF">PVAP13_3KG242100</name>
</gene>
<proteinExistence type="predicted"/>
<protein>
    <submittedName>
        <fullName evidence="1">Uncharacterized protein</fullName>
    </submittedName>
</protein>
<keyword evidence="2" id="KW-1185">Reference proteome</keyword>
<organism evidence="1 2">
    <name type="scientific">Panicum virgatum</name>
    <name type="common">Blackwell switchgrass</name>
    <dbReference type="NCBI Taxonomy" id="38727"/>
    <lineage>
        <taxon>Eukaryota</taxon>
        <taxon>Viridiplantae</taxon>
        <taxon>Streptophyta</taxon>
        <taxon>Embryophyta</taxon>
        <taxon>Tracheophyta</taxon>
        <taxon>Spermatophyta</taxon>
        <taxon>Magnoliopsida</taxon>
        <taxon>Liliopsida</taxon>
        <taxon>Poales</taxon>
        <taxon>Poaceae</taxon>
        <taxon>PACMAD clade</taxon>
        <taxon>Panicoideae</taxon>
        <taxon>Panicodae</taxon>
        <taxon>Paniceae</taxon>
        <taxon>Panicinae</taxon>
        <taxon>Panicum</taxon>
        <taxon>Panicum sect. Hiantes</taxon>
    </lineage>
</organism>
<evidence type="ECO:0000313" key="1">
    <source>
        <dbReference type="EMBL" id="KAG2628769.1"/>
    </source>
</evidence>
<dbReference type="Proteomes" id="UP000823388">
    <property type="component" value="Chromosome 3K"/>
</dbReference>
<sequence>MTALCLCGPACGSLHSSTPAFSPVCPLPHGRTYPKPRATTSESRPRCSCLARRQEHDPHGLLFLVAGMLLLVCKEKKNRVWNYPLGFRYLWVSILSIDSYLNRSSALLVAASPGLRALGPAVRAVPLRRASLELRRPPTSGLPRAPCLFVASLVASHECSCPESGRFIATVSRVLFRAGGRGG</sequence>
<accession>A0A8T0V9Z6</accession>